<feature type="region of interest" description="Disordered" evidence="1">
    <location>
        <begin position="1"/>
        <end position="84"/>
    </location>
</feature>
<evidence type="ECO:0000256" key="1">
    <source>
        <dbReference type="SAM" id="MobiDB-lite"/>
    </source>
</evidence>
<dbReference type="AlphaFoldDB" id="A0A6J4VQB5"/>
<feature type="non-terminal residue" evidence="2">
    <location>
        <position position="84"/>
    </location>
</feature>
<reference evidence="2" key="1">
    <citation type="submission" date="2020-02" db="EMBL/GenBank/DDBJ databases">
        <authorList>
            <person name="Meier V. D."/>
        </authorList>
    </citation>
    <scope>NUCLEOTIDE SEQUENCE</scope>
    <source>
        <strain evidence="2">AVDCRST_MAG19</strain>
    </source>
</reference>
<dbReference type="EMBL" id="CADCWL010000256">
    <property type="protein sequence ID" value="CAA9586034.1"/>
    <property type="molecule type" value="Genomic_DNA"/>
</dbReference>
<sequence>VPRLVRSRQEEARPPQAGGGDGALRREVRRRARDLPRQPRRRGRARRRREGARPRGPVRRLHPALDLLRRDRGGSGGAGPDRRL</sequence>
<evidence type="ECO:0000313" key="2">
    <source>
        <dbReference type="EMBL" id="CAA9586034.1"/>
    </source>
</evidence>
<feature type="non-terminal residue" evidence="2">
    <location>
        <position position="1"/>
    </location>
</feature>
<name>A0A6J4VQB5_9BACT</name>
<feature type="compositionally biased region" description="Basic residues" evidence="1">
    <location>
        <begin position="27"/>
        <end position="62"/>
    </location>
</feature>
<accession>A0A6J4VQB5</accession>
<gene>
    <name evidence="2" type="ORF">AVDCRST_MAG19-4666</name>
</gene>
<organism evidence="2">
    <name type="scientific">uncultured Thermomicrobiales bacterium</name>
    <dbReference type="NCBI Taxonomy" id="1645740"/>
    <lineage>
        <taxon>Bacteria</taxon>
        <taxon>Pseudomonadati</taxon>
        <taxon>Thermomicrobiota</taxon>
        <taxon>Thermomicrobia</taxon>
        <taxon>Thermomicrobiales</taxon>
        <taxon>environmental samples</taxon>
    </lineage>
</organism>
<proteinExistence type="predicted"/>
<protein>
    <submittedName>
        <fullName evidence="2">Uncharacterized protein</fullName>
    </submittedName>
</protein>
<feature type="compositionally biased region" description="Gly residues" evidence="1">
    <location>
        <begin position="74"/>
        <end position="84"/>
    </location>
</feature>